<gene>
    <name evidence="2" type="ORF">BO94DRAFT_583625</name>
</gene>
<protein>
    <submittedName>
        <fullName evidence="2">Uncharacterized protein</fullName>
    </submittedName>
</protein>
<organism evidence="2 3">
    <name type="scientific">Aspergillus sclerotioniger CBS 115572</name>
    <dbReference type="NCBI Taxonomy" id="1450535"/>
    <lineage>
        <taxon>Eukaryota</taxon>
        <taxon>Fungi</taxon>
        <taxon>Dikarya</taxon>
        <taxon>Ascomycota</taxon>
        <taxon>Pezizomycotina</taxon>
        <taxon>Eurotiomycetes</taxon>
        <taxon>Eurotiomycetidae</taxon>
        <taxon>Eurotiales</taxon>
        <taxon>Aspergillaceae</taxon>
        <taxon>Aspergillus</taxon>
        <taxon>Aspergillus subgen. Circumdati</taxon>
    </lineage>
</organism>
<feature type="compositionally biased region" description="Low complexity" evidence="1">
    <location>
        <begin position="56"/>
        <end position="72"/>
    </location>
</feature>
<dbReference type="AlphaFoldDB" id="A0A317X0K7"/>
<accession>A0A317X0K7</accession>
<evidence type="ECO:0000256" key="1">
    <source>
        <dbReference type="SAM" id="MobiDB-lite"/>
    </source>
</evidence>
<keyword evidence="3" id="KW-1185">Reference proteome</keyword>
<dbReference type="RefSeq" id="XP_025469419.1">
    <property type="nucleotide sequence ID" value="XM_025615574.1"/>
</dbReference>
<evidence type="ECO:0000313" key="2">
    <source>
        <dbReference type="EMBL" id="PWY91691.1"/>
    </source>
</evidence>
<sequence length="125" mass="13899">MFWTSDANARLFIGVLNQMRGKVKLDYEFLADHMGSDCTPCAVEQHIIKLKRQANKLSTSSSKGAESSSNKSTPASTPKKRQADQTPMTPIKKVKKDGTSSAALMIVKEEMKPKVKTEFKEEFMA</sequence>
<reference evidence="2 3" key="1">
    <citation type="submission" date="2016-12" db="EMBL/GenBank/DDBJ databases">
        <title>The genomes of Aspergillus section Nigri reveals drivers in fungal speciation.</title>
        <authorList>
            <consortium name="DOE Joint Genome Institute"/>
            <person name="Vesth T.C."/>
            <person name="Nybo J."/>
            <person name="Theobald S."/>
            <person name="Brandl J."/>
            <person name="Frisvad J.C."/>
            <person name="Nielsen K.F."/>
            <person name="Lyhne E.K."/>
            <person name="Kogle M.E."/>
            <person name="Kuo A."/>
            <person name="Riley R."/>
            <person name="Clum A."/>
            <person name="Nolan M."/>
            <person name="Lipzen A."/>
            <person name="Salamov A."/>
            <person name="Henrissat B."/>
            <person name="Wiebenga A."/>
            <person name="De Vries R.P."/>
            <person name="Grigoriev I.V."/>
            <person name="Mortensen U.H."/>
            <person name="Andersen M.R."/>
            <person name="Baker S.E."/>
        </authorList>
    </citation>
    <scope>NUCLEOTIDE SEQUENCE [LARGE SCALE GENOMIC DNA]</scope>
    <source>
        <strain evidence="2 3">CBS 115572</strain>
    </source>
</reference>
<comment type="caution">
    <text evidence="2">The sequence shown here is derived from an EMBL/GenBank/DDBJ whole genome shotgun (WGS) entry which is preliminary data.</text>
</comment>
<dbReference type="Proteomes" id="UP000246702">
    <property type="component" value="Unassembled WGS sequence"/>
</dbReference>
<feature type="region of interest" description="Disordered" evidence="1">
    <location>
        <begin position="53"/>
        <end position="103"/>
    </location>
</feature>
<name>A0A317X0K7_9EURO</name>
<dbReference type="OrthoDB" id="5418867at2759"/>
<proteinExistence type="predicted"/>
<evidence type="ECO:0000313" key="3">
    <source>
        <dbReference type="Proteomes" id="UP000246702"/>
    </source>
</evidence>
<dbReference type="EMBL" id="MSFK01000008">
    <property type="protein sequence ID" value="PWY91691.1"/>
    <property type="molecule type" value="Genomic_DNA"/>
</dbReference>
<dbReference type="GeneID" id="37117717"/>
<dbReference type="STRING" id="1450535.A0A317X0K7"/>